<dbReference type="InterPro" id="IPR006282">
    <property type="entry name" value="Thi_PPkinase"/>
</dbReference>
<accession>A0A921MLA1</accession>
<feature type="domain" description="Thiamin pyrophosphokinase thiamin-binding" evidence="6">
    <location>
        <begin position="135"/>
        <end position="200"/>
    </location>
</feature>
<gene>
    <name evidence="7" type="ORF">K8V01_04530</name>
</gene>
<dbReference type="InterPro" id="IPR036371">
    <property type="entry name" value="TPK_B1-bd_sf"/>
</dbReference>
<dbReference type="SUPFAM" id="SSF63999">
    <property type="entry name" value="Thiamin pyrophosphokinase, catalytic domain"/>
    <property type="match status" value="1"/>
</dbReference>
<dbReference type="GO" id="GO:0009229">
    <property type="term" value="P:thiamine diphosphate biosynthetic process"/>
    <property type="evidence" value="ECO:0007669"/>
    <property type="project" value="InterPro"/>
</dbReference>
<dbReference type="GO" id="GO:0016301">
    <property type="term" value="F:kinase activity"/>
    <property type="evidence" value="ECO:0007669"/>
    <property type="project" value="UniProtKB-KW"/>
</dbReference>
<dbReference type="GO" id="GO:0005524">
    <property type="term" value="F:ATP binding"/>
    <property type="evidence" value="ECO:0007669"/>
    <property type="project" value="UniProtKB-KW"/>
</dbReference>
<keyword evidence="1 7" id="KW-0808">Transferase</keyword>
<dbReference type="EMBL" id="DYUC01000041">
    <property type="protein sequence ID" value="HJG86277.1"/>
    <property type="molecule type" value="Genomic_DNA"/>
</dbReference>
<dbReference type="InterPro" id="IPR036759">
    <property type="entry name" value="TPK_catalytic_sf"/>
</dbReference>
<evidence type="ECO:0000256" key="4">
    <source>
        <dbReference type="ARBA" id="ARBA00022840"/>
    </source>
</evidence>
<keyword evidence="2" id="KW-0547">Nucleotide-binding</keyword>
<proteinExistence type="predicted"/>
<dbReference type="PANTHER" id="PTHR41299:SF1">
    <property type="entry name" value="THIAMINE PYROPHOSPHOKINASE"/>
    <property type="match status" value="1"/>
</dbReference>
<organism evidence="7 8">
    <name type="scientific">Pseudoflavonifractor capillosus</name>
    <dbReference type="NCBI Taxonomy" id="106588"/>
    <lineage>
        <taxon>Bacteria</taxon>
        <taxon>Bacillati</taxon>
        <taxon>Bacillota</taxon>
        <taxon>Clostridia</taxon>
        <taxon>Eubacteriales</taxon>
        <taxon>Oscillospiraceae</taxon>
        <taxon>Pseudoflavonifractor</taxon>
    </lineage>
</organism>
<dbReference type="Gene3D" id="3.40.50.10240">
    <property type="entry name" value="Thiamin pyrophosphokinase, catalytic domain"/>
    <property type="match status" value="1"/>
</dbReference>
<reference evidence="7" key="1">
    <citation type="journal article" date="2021" name="PeerJ">
        <title>Extensive microbial diversity within the chicken gut microbiome revealed by metagenomics and culture.</title>
        <authorList>
            <person name="Gilroy R."/>
            <person name="Ravi A."/>
            <person name="Getino M."/>
            <person name="Pursley I."/>
            <person name="Horton D.L."/>
            <person name="Alikhan N.F."/>
            <person name="Baker D."/>
            <person name="Gharbi K."/>
            <person name="Hall N."/>
            <person name="Watson M."/>
            <person name="Adriaenssens E.M."/>
            <person name="Foster-Nyarko E."/>
            <person name="Jarju S."/>
            <person name="Secka A."/>
            <person name="Antonio M."/>
            <person name="Oren A."/>
            <person name="Chaudhuri R.R."/>
            <person name="La Ragione R."/>
            <person name="Hildebrand F."/>
            <person name="Pallen M.J."/>
        </authorList>
    </citation>
    <scope>NUCLEOTIDE SEQUENCE</scope>
    <source>
        <strain evidence="7">CHK179-5677</strain>
    </source>
</reference>
<evidence type="ECO:0000256" key="1">
    <source>
        <dbReference type="ARBA" id="ARBA00022679"/>
    </source>
</evidence>
<dbReference type="Pfam" id="PF04265">
    <property type="entry name" value="TPK_B1_binding"/>
    <property type="match status" value="1"/>
</dbReference>
<dbReference type="InterPro" id="IPR053149">
    <property type="entry name" value="TPK"/>
</dbReference>
<dbReference type="SMART" id="SM00983">
    <property type="entry name" value="TPK_B1_binding"/>
    <property type="match status" value="1"/>
</dbReference>
<dbReference type="GO" id="GO:0006772">
    <property type="term" value="P:thiamine metabolic process"/>
    <property type="evidence" value="ECO:0007669"/>
    <property type="project" value="UniProtKB-UniRule"/>
</dbReference>
<evidence type="ECO:0000256" key="2">
    <source>
        <dbReference type="ARBA" id="ARBA00022741"/>
    </source>
</evidence>
<dbReference type="Proteomes" id="UP000760668">
    <property type="component" value="Unassembled WGS sequence"/>
</dbReference>
<protein>
    <recommendedName>
        <fullName evidence="5">Thiamine diphosphokinase</fullName>
        <ecNumber evidence="5">2.7.6.2</ecNumber>
    </recommendedName>
</protein>
<dbReference type="GO" id="GO:0004788">
    <property type="term" value="F:thiamine diphosphokinase activity"/>
    <property type="evidence" value="ECO:0007669"/>
    <property type="project" value="UniProtKB-UniRule"/>
</dbReference>
<dbReference type="Pfam" id="PF04263">
    <property type="entry name" value="TPK_catalytic"/>
    <property type="match status" value="1"/>
</dbReference>
<keyword evidence="4" id="KW-0067">ATP-binding</keyword>
<name>A0A921MLA1_9FIRM</name>
<dbReference type="NCBIfam" id="TIGR01378">
    <property type="entry name" value="thi_PPkinase"/>
    <property type="match status" value="1"/>
</dbReference>
<dbReference type="PANTHER" id="PTHR41299">
    <property type="entry name" value="THIAMINE PYROPHOSPHOKINASE"/>
    <property type="match status" value="1"/>
</dbReference>
<dbReference type="InterPro" id="IPR007371">
    <property type="entry name" value="TPK_catalytic"/>
</dbReference>
<dbReference type="AlphaFoldDB" id="A0A921MLA1"/>
<dbReference type="SUPFAM" id="SSF63862">
    <property type="entry name" value="Thiamin pyrophosphokinase, substrate-binding domain"/>
    <property type="match status" value="1"/>
</dbReference>
<dbReference type="CDD" id="cd07995">
    <property type="entry name" value="TPK"/>
    <property type="match status" value="1"/>
</dbReference>
<evidence type="ECO:0000313" key="7">
    <source>
        <dbReference type="EMBL" id="HJG86277.1"/>
    </source>
</evidence>
<evidence type="ECO:0000256" key="3">
    <source>
        <dbReference type="ARBA" id="ARBA00022777"/>
    </source>
</evidence>
<evidence type="ECO:0000256" key="5">
    <source>
        <dbReference type="NCBIfam" id="TIGR01378"/>
    </source>
</evidence>
<dbReference type="GO" id="GO:0030975">
    <property type="term" value="F:thiamine binding"/>
    <property type="evidence" value="ECO:0007669"/>
    <property type="project" value="InterPro"/>
</dbReference>
<sequence>MTCGNCYIVGAGERTIALPAPEQGDLLIAADGGYAWLKERGLKPDLVVGDFDSMAEPDGVAHLVRLPKEKDETDTMAAVRLGRARGYRRFHIFGGTGGRFDHTLANLQLLAWLSRRGEEGRLYGPDWTAAAITGGTLEFGPEHRGMISVFAHSDTVRGVTIEGLKYSLSDAELDNGFSLGVSNEFTGVPARVSVKEGTLLIVWESREMLR</sequence>
<reference evidence="7" key="2">
    <citation type="submission" date="2021-09" db="EMBL/GenBank/DDBJ databases">
        <authorList>
            <person name="Gilroy R."/>
        </authorList>
    </citation>
    <scope>NUCLEOTIDE SEQUENCE</scope>
    <source>
        <strain evidence="7">CHK179-5677</strain>
    </source>
</reference>
<comment type="caution">
    <text evidence="7">The sequence shown here is derived from an EMBL/GenBank/DDBJ whole genome shotgun (WGS) entry which is preliminary data.</text>
</comment>
<evidence type="ECO:0000259" key="6">
    <source>
        <dbReference type="SMART" id="SM00983"/>
    </source>
</evidence>
<dbReference type="EC" id="2.7.6.2" evidence="5"/>
<dbReference type="InterPro" id="IPR007373">
    <property type="entry name" value="Thiamin_PyroPKinase_B1-bd"/>
</dbReference>
<evidence type="ECO:0000313" key="8">
    <source>
        <dbReference type="Proteomes" id="UP000760668"/>
    </source>
</evidence>
<keyword evidence="3" id="KW-0418">Kinase</keyword>
<dbReference type="RefSeq" id="WP_295369786.1">
    <property type="nucleotide sequence ID" value="NZ_DYUC01000041.1"/>
</dbReference>